<evidence type="ECO:0000259" key="2">
    <source>
        <dbReference type="Pfam" id="PF04424"/>
    </source>
</evidence>
<evidence type="ECO:0000313" key="4">
    <source>
        <dbReference type="Proteomes" id="UP001473302"/>
    </source>
</evidence>
<gene>
    <name evidence="3" type="ORF">MFLAVUS_008311</name>
</gene>
<protein>
    <recommendedName>
        <fullName evidence="2">MINDY deubiquitinase domain-containing protein</fullName>
    </recommendedName>
</protein>
<feature type="compositionally biased region" description="Basic and acidic residues" evidence="1">
    <location>
        <begin position="336"/>
        <end position="346"/>
    </location>
</feature>
<dbReference type="InterPro" id="IPR003903">
    <property type="entry name" value="UIM_dom"/>
</dbReference>
<feature type="domain" description="MINDY deubiquitinase" evidence="2">
    <location>
        <begin position="37"/>
        <end position="308"/>
    </location>
</feature>
<proteinExistence type="predicted"/>
<dbReference type="EMBL" id="BAABUK010000023">
    <property type="protein sequence ID" value="GAA5814808.1"/>
    <property type="molecule type" value="Genomic_DNA"/>
</dbReference>
<dbReference type="InterPro" id="IPR007518">
    <property type="entry name" value="MINDY"/>
</dbReference>
<dbReference type="PROSITE" id="PS50330">
    <property type="entry name" value="UIM"/>
    <property type="match status" value="1"/>
</dbReference>
<dbReference type="InterPro" id="IPR033979">
    <property type="entry name" value="MINDY_domain"/>
</dbReference>
<dbReference type="PANTHER" id="PTHR18063">
    <property type="entry name" value="NF-E2 INDUCIBLE PROTEIN"/>
    <property type="match status" value="1"/>
</dbReference>
<accession>A0ABP9Z6T9</accession>
<feature type="compositionally biased region" description="Low complexity" evidence="1">
    <location>
        <begin position="347"/>
        <end position="374"/>
    </location>
</feature>
<reference evidence="3 4" key="1">
    <citation type="submission" date="2024-04" db="EMBL/GenBank/DDBJ databases">
        <title>genome sequences of Mucor flavus KT1a and Helicostylum pulchrum KT1b strains isolated from the surface of a dry-aged beef.</title>
        <authorList>
            <person name="Toyotome T."/>
            <person name="Hosono M."/>
            <person name="Torimaru M."/>
            <person name="Fukuda K."/>
            <person name="Mikami N."/>
        </authorList>
    </citation>
    <scope>NUCLEOTIDE SEQUENCE [LARGE SCALE GENOMIC DNA]</scope>
    <source>
        <strain evidence="3 4">KT1a</strain>
    </source>
</reference>
<evidence type="ECO:0000313" key="3">
    <source>
        <dbReference type="EMBL" id="GAA5814808.1"/>
    </source>
</evidence>
<evidence type="ECO:0000256" key="1">
    <source>
        <dbReference type="SAM" id="MobiDB-lite"/>
    </source>
</evidence>
<dbReference type="Pfam" id="PF04424">
    <property type="entry name" value="MINDY_DUB"/>
    <property type="match status" value="1"/>
</dbReference>
<dbReference type="Proteomes" id="UP001473302">
    <property type="component" value="Unassembled WGS sequence"/>
</dbReference>
<dbReference type="PANTHER" id="PTHR18063:SF6">
    <property type="entry name" value="UBIQUITIN CARBOXYL-TERMINAL HYDROLASE"/>
    <property type="match status" value="1"/>
</dbReference>
<sequence>MEDKNFKLYTGDLDPDPVTETEPVTLTGIASQCGKDEYLVKTIEWKDKTIRIITQNENGPCPLVAICNVLFLRGDLDIQPPDREVVKFEYLVERLGDYLLNHASQEEVTPRKLEKRRATSEYDLDDALSILPNLKVGLDVNVKFDSIHGFEPTKELAMFDLFNVDLVHGWIADPQDIETYDIVVNTCGSYNRIVEYVVQADEINSRTNDQPFSLEEEEKLHQGFIATEFLNNTATQLTYFGLELLLNSMPIDSLFVLFRNNHFSTVYRHTDGLFMLVTDSGLVLERSVIWENITDIDQGASQFYNGNFKSRQEEDALNKEINADLDYALAISMQDEQERQQQRQQERQQQQQHNIQQENLQQQQQEQQQKRNSQISNKKPSKSDKCIIS</sequence>
<feature type="region of interest" description="Disordered" evidence="1">
    <location>
        <begin position="335"/>
        <end position="389"/>
    </location>
</feature>
<comment type="caution">
    <text evidence="3">The sequence shown here is derived from an EMBL/GenBank/DDBJ whole genome shotgun (WGS) entry which is preliminary data.</text>
</comment>
<name>A0ABP9Z6T9_9FUNG</name>
<organism evidence="3 4">
    <name type="scientific">Mucor flavus</name>
    <dbReference type="NCBI Taxonomy" id="439312"/>
    <lineage>
        <taxon>Eukaryota</taxon>
        <taxon>Fungi</taxon>
        <taxon>Fungi incertae sedis</taxon>
        <taxon>Mucoromycota</taxon>
        <taxon>Mucoromycotina</taxon>
        <taxon>Mucoromycetes</taxon>
        <taxon>Mucorales</taxon>
        <taxon>Mucorineae</taxon>
        <taxon>Mucoraceae</taxon>
        <taxon>Mucor</taxon>
    </lineage>
</organism>
<keyword evidence="4" id="KW-1185">Reference proteome</keyword>